<reference evidence="1 2" key="1">
    <citation type="submission" date="2018-04" db="EMBL/GenBank/DDBJ databases">
        <title>WGS assembly of Panicum hallii var. hallii HAL2.</title>
        <authorList>
            <person name="Lovell J."/>
            <person name="Jenkins J."/>
            <person name="Lowry D."/>
            <person name="Mamidi S."/>
            <person name="Sreedasyam A."/>
            <person name="Weng X."/>
            <person name="Barry K."/>
            <person name="Bonette J."/>
            <person name="Campitelli B."/>
            <person name="Daum C."/>
            <person name="Gordon S."/>
            <person name="Gould B."/>
            <person name="Lipzen A."/>
            <person name="MacQueen A."/>
            <person name="Palacio-Mejia J."/>
            <person name="Plott C."/>
            <person name="Shakirov E."/>
            <person name="Shu S."/>
            <person name="Yoshinaga Y."/>
            <person name="Zane M."/>
            <person name="Rokhsar D."/>
            <person name="Grimwood J."/>
            <person name="Schmutz J."/>
            <person name="Juenger T."/>
        </authorList>
    </citation>
    <scope>NUCLEOTIDE SEQUENCE [LARGE SCALE GENOMIC DNA]</scope>
    <source>
        <strain evidence="2">cv. HAL2</strain>
    </source>
</reference>
<dbReference type="AlphaFoldDB" id="A0A2T7EZZ6"/>
<protein>
    <submittedName>
        <fullName evidence="1">Uncharacterized protein</fullName>
    </submittedName>
</protein>
<proteinExistence type="predicted"/>
<keyword evidence="2" id="KW-1185">Reference proteome</keyword>
<name>A0A2T7EZZ6_9POAL</name>
<dbReference type="Gramene" id="PUZ73400">
    <property type="protein sequence ID" value="PUZ73400"/>
    <property type="gene ID" value="GQ55_2G471000"/>
</dbReference>
<accession>A0A2T7EZZ6</accession>
<dbReference type="EMBL" id="CM009750">
    <property type="protein sequence ID" value="PUZ73400.1"/>
    <property type="molecule type" value="Genomic_DNA"/>
</dbReference>
<evidence type="ECO:0000313" key="2">
    <source>
        <dbReference type="Proteomes" id="UP000244336"/>
    </source>
</evidence>
<organism evidence="1 2">
    <name type="scientific">Panicum hallii var. hallii</name>
    <dbReference type="NCBI Taxonomy" id="1504633"/>
    <lineage>
        <taxon>Eukaryota</taxon>
        <taxon>Viridiplantae</taxon>
        <taxon>Streptophyta</taxon>
        <taxon>Embryophyta</taxon>
        <taxon>Tracheophyta</taxon>
        <taxon>Spermatophyta</taxon>
        <taxon>Magnoliopsida</taxon>
        <taxon>Liliopsida</taxon>
        <taxon>Poales</taxon>
        <taxon>Poaceae</taxon>
        <taxon>PACMAD clade</taxon>
        <taxon>Panicoideae</taxon>
        <taxon>Panicodae</taxon>
        <taxon>Paniceae</taxon>
        <taxon>Panicinae</taxon>
        <taxon>Panicum</taxon>
        <taxon>Panicum sect. Panicum</taxon>
    </lineage>
</organism>
<sequence length="130" mass="14563">MQIGVGVRDRFVPEACHIGVPTASLYPEILLQLSSAPKKKKILLLHHPCKCLDYSCLLQTMSSACIIISISSSSRLPTIRPDAGSKCHDAKRWPMIIVVVMIHNARQANQGDWNKQVLNYWTSIIRIKKA</sequence>
<dbReference type="Proteomes" id="UP000244336">
    <property type="component" value="Chromosome 2"/>
</dbReference>
<gene>
    <name evidence="1" type="ORF">GQ55_2G471000</name>
</gene>
<evidence type="ECO:0000313" key="1">
    <source>
        <dbReference type="EMBL" id="PUZ73400.1"/>
    </source>
</evidence>